<reference evidence="1 2" key="1">
    <citation type="submission" date="2018-06" db="EMBL/GenBank/DDBJ databases">
        <title>A transcriptomic atlas of mushroom development highlights an independent origin of complex multicellularity.</title>
        <authorList>
            <consortium name="DOE Joint Genome Institute"/>
            <person name="Krizsan K."/>
            <person name="Almasi E."/>
            <person name="Merenyi Z."/>
            <person name="Sahu N."/>
            <person name="Viragh M."/>
            <person name="Koszo T."/>
            <person name="Mondo S."/>
            <person name="Kiss B."/>
            <person name="Balint B."/>
            <person name="Kues U."/>
            <person name="Barry K."/>
            <person name="Hegedus J.C."/>
            <person name="Henrissat B."/>
            <person name="Johnson J."/>
            <person name="Lipzen A."/>
            <person name="Ohm R."/>
            <person name="Nagy I."/>
            <person name="Pangilinan J."/>
            <person name="Yan J."/>
            <person name="Xiong Y."/>
            <person name="Grigoriev I.V."/>
            <person name="Hibbett D.S."/>
            <person name="Nagy L.G."/>
        </authorList>
    </citation>
    <scope>NUCLEOTIDE SEQUENCE [LARGE SCALE GENOMIC DNA]</scope>
    <source>
        <strain evidence="1 2">SZMC22713</strain>
    </source>
</reference>
<feature type="non-terminal residue" evidence="1">
    <location>
        <position position="68"/>
    </location>
</feature>
<keyword evidence="2" id="KW-1185">Reference proteome</keyword>
<evidence type="ECO:0000313" key="1">
    <source>
        <dbReference type="EMBL" id="TDL15163.1"/>
    </source>
</evidence>
<proteinExistence type="predicted"/>
<dbReference type="EMBL" id="ML170287">
    <property type="protein sequence ID" value="TDL15163.1"/>
    <property type="molecule type" value="Genomic_DNA"/>
</dbReference>
<dbReference type="Proteomes" id="UP000294933">
    <property type="component" value="Unassembled WGS sequence"/>
</dbReference>
<dbReference type="VEuPathDB" id="FungiDB:BD410DRAFT_690274"/>
<sequence>EPLASAISADLDYYGTSPPVIPMLPNGGAPRSGSFNTRIPIRTVASGLSDGVNEGIRRLRREIGKVLS</sequence>
<name>A0A4Y7PI55_9AGAM</name>
<dbReference type="STRING" id="50990.A0A4Y7PI55"/>
<gene>
    <name evidence="1" type="ORF">BD410DRAFT_690274</name>
</gene>
<organism evidence="1 2">
    <name type="scientific">Rickenella mellea</name>
    <dbReference type="NCBI Taxonomy" id="50990"/>
    <lineage>
        <taxon>Eukaryota</taxon>
        <taxon>Fungi</taxon>
        <taxon>Dikarya</taxon>
        <taxon>Basidiomycota</taxon>
        <taxon>Agaricomycotina</taxon>
        <taxon>Agaricomycetes</taxon>
        <taxon>Hymenochaetales</taxon>
        <taxon>Rickenellaceae</taxon>
        <taxon>Rickenella</taxon>
    </lineage>
</organism>
<evidence type="ECO:0000313" key="2">
    <source>
        <dbReference type="Proteomes" id="UP000294933"/>
    </source>
</evidence>
<accession>A0A4Y7PI55</accession>
<protein>
    <submittedName>
        <fullName evidence="1">Uncharacterized protein</fullName>
    </submittedName>
</protein>
<dbReference type="OrthoDB" id="25778at2759"/>
<feature type="non-terminal residue" evidence="1">
    <location>
        <position position="1"/>
    </location>
</feature>
<dbReference type="AlphaFoldDB" id="A0A4Y7PI55"/>